<feature type="signal peptide" evidence="1">
    <location>
        <begin position="1"/>
        <end position="23"/>
    </location>
</feature>
<comment type="caution">
    <text evidence="2">The sequence shown here is derived from an EMBL/GenBank/DDBJ whole genome shotgun (WGS) entry which is preliminary data.</text>
</comment>
<protein>
    <submittedName>
        <fullName evidence="2">Uncharacterized protein</fullName>
    </submittedName>
</protein>
<dbReference type="EMBL" id="CAJPDT010000069">
    <property type="protein sequence ID" value="CAF9933238.1"/>
    <property type="molecule type" value="Genomic_DNA"/>
</dbReference>
<organism evidence="2 3">
    <name type="scientific">Imshaugia aleurites</name>
    <dbReference type="NCBI Taxonomy" id="172621"/>
    <lineage>
        <taxon>Eukaryota</taxon>
        <taxon>Fungi</taxon>
        <taxon>Dikarya</taxon>
        <taxon>Ascomycota</taxon>
        <taxon>Pezizomycotina</taxon>
        <taxon>Lecanoromycetes</taxon>
        <taxon>OSLEUM clade</taxon>
        <taxon>Lecanoromycetidae</taxon>
        <taxon>Lecanorales</taxon>
        <taxon>Lecanorineae</taxon>
        <taxon>Parmeliaceae</taxon>
        <taxon>Imshaugia</taxon>
    </lineage>
</organism>
<gene>
    <name evidence="2" type="ORF">IMSHALPRED_009109</name>
</gene>
<reference evidence="2" key="1">
    <citation type="submission" date="2021-03" db="EMBL/GenBank/DDBJ databases">
        <authorList>
            <person name="Tagirdzhanova G."/>
        </authorList>
    </citation>
    <scope>NUCLEOTIDE SEQUENCE</scope>
</reference>
<feature type="chain" id="PRO_5034394045" evidence="1">
    <location>
        <begin position="24"/>
        <end position="86"/>
    </location>
</feature>
<evidence type="ECO:0000256" key="1">
    <source>
        <dbReference type="SAM" id="SignalP"/>
    </source>
</evidence>
<evidence type="ECO:0000313" key="2">
    <source>
        <dbReference type="EMBL" id="CAF9933238.1"/>
    </source>
</evidence>
<accession>A0A8H3G4Z5</accession>
<dbReference type="Proteomes" id="UP000664534">
    <property type="component" value="Unassembled WGS sequence"/>
</dbReference>
<dbReference type="OrthoDB" id="10446330at2759"/>
<sequence length="86" mass="9091">MHLPLLSLALSLLTLTSPPLARAEEAPNVSAGDLIDDGCLNQTCPLIHARFKAAGDEIAELDDKATTPAFLSGYWSALQDVVAELC</sequence>
<dbReference type="AlphaFoldDB" id="A0A8H3G4Z5"/>
<keyword evidence="1" id="KW-0732">Signal</keyword>
<evidence type="ECO:0000313" key="3">
    <source>
        <dbReference type="Proteomes" id="UP000664534"/>
    </source>
</evidence>
<proteinExistence type="predicted"/>
<keyword evidence="3" id="KW-1185">Reference proteome</keyword>
<name>A0A8H3G4Z5_9LECA</name>